<dbReference type="PANTHER" id="PTHR21581:SF6">
    <property type="entry name" value="TRAFFICKING PROTEIN PARTICLE COMPLEX SUBUNIT 12"/>
    <property type="match status" value="1"/>
</dbReference>
<dbReference type="InterPro" id="IPR012338">
    <property type="entry name" value="Beta-lactam/transpept-like"/>
</dbReference>
<evidence type="ECO:0000256" key="4">
    <source>
        <dbReference type="ARBA" id="ARBA00022960"/>
    </source>
</evidence>
<evidence type="ECO:0000256" key="3">
    <source>
        <dbReference type="ARBA" id="ARBA00022801"/>
    </source>
</evidence>
<evidence type="ECO:0000256" key="9">
    <source>
        <dbReference type="RuleBase" id="RU004016"/>
    </source>
</evidence>
<name>A0A916Q9Q0_9FIRM</name>
<feature type="binding site" evidence="8">
    <location>
        <position position="235"/>
    </location>
    <ligand>
        <name>substrate</name>
    </ligand>
</feature>
<evidence type="ECO:0000256" key="7">
    <source>
        <dbReference type="PIRSR" id="PIRSR618044-1"/>
    </source>
</evidence>
<dbReference type="SUPFAM" id="SSF56601">
    <property type="entry name" value="beta-lactamase/transpeptidase-like"/>
    <property type="match status" value="1"/>
</dbReference>
<feature type="active site" description="Proton acceptor" evidence="7">
    <location>
        <position position="65"/>
    </location>
</feature>
<keyword evidence="6" id="KW-0961">Cell wall biogenesis/degradation</keyword>
<evidence type="ECO:0000256" key="1">
    <source>
        <dbReference type="ARBA" id="ARBA00007164"/>
    </source>
</evidence>
<evidence type="ECO:0000256" key="8">
    <source>
        <dbReference type="PIRSR" id="PIRSR618044-2"/>
    </source>
</evidence>
<evidence type="ECO:0000256" key="6">
    <source>
        <dbReference type="ARBA" id="ARBA00023316"/>
    </source>
</evidence>
<evidence type="ECO:0000259" key="10">
    <source>
        <dbReference type="Pfam" id="PF00768"/>
    </source>
</evidence>
<dbReference type="PRINTS" id="PR00725">
    <property type="entry name" value="DADACBPTASE1"/>
</dbReference>
<feature type="domain" description="Peptidase S11 D-alanyl-D-alanine carboxypeptidase A N-terminal" evidence="10">
    <location>
        <begin position="33"/>
        <end position="265"/>
    </location>
</feature>
<dbReference type="Proteomes" id="UP000613208">
    <property type="component" value="Unassembled WGS sequence"/>
</dbReference>
<feature type="active site" evidence="7">
    <location>
        <position position="122"/>
    </location>
</feature>
<keyword evidence="5" id="KW-0573">Peptidoglycan synthesis</keyword>
<gene>
    <name evidence="11" type="ORF">ANBU17_07660</name>
</gene>
<protein>
    <submittedName>
        <fullName evidence="11">Peptidase M15</fullName>
    </submittedName>
</protein>
<sequence>MKKRKKMIWLAGMLLICGMVLSLIFQNRILYGIQSPYAALMERDGDRILAQKKGEKKMYPASLTKIMTCLVALEHISDLDRKVTMDGNMIDQAKAQGASRAGFEAGETVTIRDLLYGAMLPSGAECCLRLSRYVTGSEEKMAELMNQKAENLGMEHTHFVNVTGLHDENHYSTAEDLAVLLDAALDRKDFRKIFTTMSYRTSPSNVHPNGMVLNSTLYEYREELQVKQGEFLGGKTGHTSQAGLCLASLVNVKGKEYILVTAGAEDHGGSIPGHVADAKKIYSKL</sequence>
<evidence type="ECO:0000313" key="12">
    <source>
        <dbReference type="Proteomes" id="UP000613208"/>
    </source>
</evidence>
<keyword evidence="3" id="KW-0378">Hydrolase</keyword>
<comment type="similarity">
    <text evidence="1 9">Belongs to the peptidase S11 family.</text>
</comment>
<dbReference type="EMBL" id="BLYI01000023">
    <property type="protein sequence ID" value="GFO84419.1"/>
    <property type="molecule type" value="Genomic_DNA"/>
</dbReference>
<evidence type="ECO:0000256" key="5">
    <source>
        <dbReference type="ARBA" id="ARBA00022984"/>
    </source>
</evidence>
<evidence type="ECO:0000256" key="2">
    <source>
        <dbReference type="ARBA" id="ARBA00022729"/>
    </source>
</evidence>
<keyword evidence="4" id="KW-0133">Cell shape</keyword>
<evidence type="ECO:0000313" key="11">
    <source>
        <dbReference type="EMBL" id="GFO84419.1"/>
    </source>
</evidence>
<organism evidence="11 12">
    <name type="scientific">Anaerostipes butyraticus</name>
    <dbReference type="NCBI Taxonomy" id="645466"/>
    <lineage>
        <taxon>Bacteria</taxon>
        <taxon>Bacillati</taxon>
        <taxon>Bacillota</taxon>
        <taxon>Clostridia</taxon>
        <taxon>Lachnospirales</taxon>
        <taxon>Lachnospiraceae</taxon>
        <taxon>Anaerostipes</taxon>
    </lineage>
</organism>
<dbReference type="RefSeq" id="WP_201310166.1">
    <property type="nucleotide sequence ID" value="NZ_BLYI01000023.1"/>
</dbReference>
<reference evidence="11" key="1">
    <citation type="submission" date="2020-06" db="EMBL/GenBank/DDBJ databases">
        <title>Characterization of fructooligosaccharide metabolism and fructooligosaccharide-degrading enzymes in human commensal butyrate producers.</title>
        <authorList>
            <person name="Tanno H."/>
            <person name="Fujii T."/>
            <person name="Hirano K."/>
            <person name="Maeno S."/>
            <person name="Tonozuka T."/>
            <person name="Sakamoto M."/>
            <person name="Ohkuma M."/>
            <person name="Tochio T."/>
            <person name="Endo A."/>
        </authorList>
    </citation>
    <scope>NUCLEOTIDE SEQUENCE</scope>
    <source>
        <strain evidence="11">JCM 17466</strain>
    </source>
</reference>
<accession>A0A916Q9Q0</accession>
<dbReference type="GO" id="GO:0009252">
    <property type="term" value="P:peptidoglycan biosynthetic process"/>
    <property type="evidence" value="ECO:0007669"/>
    <property type="project" value="UniProtKB-KW"/>
</dbReference>
<dbReference type="InterPro" id="IPR018044">
    <property type="entry name" value="Peptidase_S11"/>
</dbReference>
<proteinExistence type="inferred from homology"/>
<dbReference type="GO" id="GO:0071555">
    <property type="term" value="P:cell wall organization"/>
    <property type="evidence" value="ECO:0007669"/>
    <property type="project" value="UniProtKB-KW"/>
</dbReference>
<dbReference type="Gene3D" id="3.40.710.10">
    <property type="entry name" value="DD-peptidase/beta-lactamase superfamily"/>
    <property type="match status" value="1"/>
</dbReference>
<dbReference type="PANTHER" id="PTHR21581">
    <property type="entry name" value="D-ALANYL-D-ALANINE CARBOXYPEPTIDASE"/>
    <property type="match status" value="1"/>
</dbReference>
<comment type="caution">
    <text evidence="11">The sequence shown here is derived from an EMBL/GenBank/DDBJ whole genome shotgun (WGS) entry which is preliminary data.</text>
</comment>
<dbReference type="InterPro" id="IPR001967">
    <property type="entry name" value="Peptidase_S11_N"/>
</dbReference>
<feature type="active site" description="Acyl-ester intermediate" evidence="7">
    <location>
        <position position="62"/>
    </location>
</feature>
<dbReference type="GO" id="GO:0008360">
    <property type="term" value="P:regulation of cell shape"/>
    <property type="evidence" value="ECO:0007669"/>
    <property type="project" value="UniProtKB-KW"/>
</dbReference>
<dbReference type="GO" id="GO:0006508">
    <property type="term" value="P:proteolysis"/>
    <property type="evidence" value="ECO:0007669"/>
    <property type="project" value="InterPro"/>
</dbReference>
<dbReference type="Pfam" id="PF00768">
    <property type="entry name" value="Peptidase_S11"/>
    <property type="match status" value="1"/>
</dbReference>
<keyword evidence="12" id="KW-1185">Reference proteome</keyword>
<keyword evidence="2" id="KW-0732">Signal</keyword>
<dbReference type="GO" id="GO:0009002">
    <property type="term" value="F:serine-type D-Ala-D-Ala carboxypeptidase activity"/>
    <property type="evidence" value="ECO:0007669"/>
    <property type="project" value="InterPro"/>
</dbReference>
<dbReference type="AlphaFoldDB" id="A0A916Q9Q0"/>